<dbReference type="Proteomes" id="UP000694401">
    <property type="component" value="Unassembled WGS sequence"/>
</dbReference>
<dbReference type="PIRSF" id="PIRSF003113">
    <property type="entry name" value="BolA"/>
    <property type="match status" value="1"/>
</dbReference>
<dbReference type="Ensembl" id="ENSZLMT00000003748.1">
    <property type="protein sequence ID" value="ENSZLMP00000003625.1"/>
    <property type="gene ID" value="ENSZLMG00000002623.1"/>
</dbReference>
<evidence type="ECO:0008006" key="4">
    <source>
        <dbReference type="Google" id="ProtNLM"/>
    </source>
</evidence>
<proteinExistence type="inferred from homology"/>
<evidence type="ECO:0000313" key="3">
    <source>
        <dbReference type="Proteomes" id="UP000694401"/>
    </source>
</evidence>
<dbReference type="GO" id="GO:0051537">
    <property type="term" value="F:2 iron, 2 sulfur cluster binding"/>
    <property type="evidence" value="ECO:0007669"/>
    <property type="project" value="InterPro"/>
</dbReference>
<dbReference type="GO" id="GO:0005634">
    <property type="term" value="C:nucleus"/>
    <property type="evidence" value="ECO:0007669"/>
    <property type="project" value="TreeGrafter"/>
</dbReference>
<dbReference type="AlphaFoldDB" id="A0A8D2NRX1"/>
<sequence>MEPPTAEELRQRLQEKLQAEHVEVQDSPQLCRGSFRVFVVSGIFRGLKTLQRHRLVNEALKEELGRIHALEQRTLTPEQWEEERAHYSFA</sequence>
<name>A0A8D2NRX1_ZOSLA</name>
<dbReference type="InterPro" id="IPR036065">
    <property type="entry name" value="BolA-like_sf"/>
</dbReference>
<dbReference type="InterPro" id="IPR045115">
    <property type="entry name" value="BOL2"/>
</dbReference>
<reference evidence="2" key="2">
    <citation type="submission" date="2025-09" db="UniProtKB">
        <authorList>
            <consortium name="Ensembl"/>
        </authorList>
    </citation>
    <scope>IDENTIFICATION</scope>
</reference>
<keyword evidence="3" id="KW-1185">Reference proteome</keyword>
<dbReference type="Pfam" id="PF01722">
    <property type="entry name" value="BolA"/>
    <property type="match status" value="1"/>
</dbReference>
<reference evidence="2" key="1">
    <citation type="submission" date="2025-08" db="UniProtKB">
        <authorList>
            <consortium name="Ensembl"/>
        </authorList>
    </citation>
    <scope>IDENTIFICATION</scope>
</reference>
<protein>
    <recommendedName>
        <fullName evidence="4">BolA-like protein 2</fullName>
    </recommendedName>
</protein>
<accession>A0A8D2NRX1</accession>
<dbReference type="InterPro" id="IPR002634">
    <property type="entry name" value="BolA"/>
</dbReference>
<dbReference type="PANTHER" id="PTHR12735:SF27">
    <property type="entry name" value="BOLA-LIKE PROTEIN 2"/>
    <property type="match status" value="1"/>
</dbReference>
<dbReference type="SUPFAM" id="SSF82657">
    <property type="entry name" value="BolA-like"/>
    <property type="match status" value="1"/>
</dbReference>
<dbReference type="Gene3D" id="3.10.20.90">
    <property type="entry name" value="Phosphatidylinositol 3-kinase Catalytic Subunit, Chain A, domain 1"/>
    <property type="match status" value="1"/>
</dbReference>
<dbReference type="GO" id="GO:0006879">
    <property type="term" value="P:intracellular iron ion homeostasis"/>
    <property type="evidence" value="ECO:0007669"/>
    <property type="project" value="InterPro"/>
</dbReference>
<evidence type="ECO:0000256" key="1">
    <source>
        <dbReference type="RuleBase" id="RU003860"/>
    </source>
</evidence>
<dbReference type="PANTHER" id="PTHR12735">
    <property type="entry name" value="BOLA-LIKE PROTEIN-RELATED"/>
    <property type="match status" value="1"/>
</dbReference>
<evidence type="ECO:0000313" key="2">
    <source>
        <dbReference type="Ensembl" id="ENSZLMP00000003625.1"/>
    </source>
</evidence>
<comment type="similarity">
    <text evidence="1">Belongs to the BolA/IbaG family.</text>
</comment>
<organism evidence="2 3">
    <name type="scientific">Zosterops lateralis melanops</name>
    <dbReference type="NCBI Taxonomy" id="1220523"/>
    <lineage>
        <taxon>Eukaryota</taxon>
        <taxon>Metazoa</taxon>
        <taxon>Chordata</taxon>
        <taxon>Craniata</taxon>
        <taxon>Vertebrata</taxon>
        <taxon>Euteleostomi</taxon>
        <taxon>Archelosauria</taxon>
        <taxon>Archosauria</taxon>
        <taxon>Dinosauria</taxon>
        <taxon>Saurischia</taxon>
        <taxon>Theropoda</taxon>
        <taxon>Coelurosauria</taxon>
        <taxon>Aves</taxon>
        <taxon>Neognathae</taxon>
        <taxon>Neoaves</taxon>
        <taxon>Telluraves</taxon>
        <taxon>Australaves</taxon>
        <taxon>Passeriformes</taxon>
        <taxon>Sylvioidea</taxon>
        <taxon>Zosteropidae</taxon>
        <taxon>Zosterops</taxon>
    </lineage>
</organism>
<dbReference type="GO" id="GO:0051604">
    <property type="term" value="P:protein maturation"/>
    <property type="evidence" value="ECO:0007669"/>
    <property type="project" value="InterPro"/>
</dbReference>
<dbReference type="GO" id="GO:0005829">
    <property type="term" value="C:cytosol"/>
    <property type="evidence" value="ECO:0007669"/>
    <property type="project" value="TreeGrafter"/>
</dbReference>